<evidence type="ECO:0000256" key="1">
    <source>
        <dbReference type="SAM" id="MobiDB-lite"/>
    </source>
</evidence>
<dbReference type="AlphaFoldDB" id="A0AAV4VBX2"/>
<feature type="region of interest" description="Disordered" evidence="1">
    <location>
        <begin position="1"/>
        <end position="22"/>
    </location>
</feature>
<comment type="caution">
    <text evidence="2">The sequence shown here is derived from an EMBL/GenBank/DDBJ whole genome shotgun (WGS) entry which is preliminary data.</text>
</comment>
<dbReference type="Proteomes" id="UP001054945">
    <property type="component" value="Unassembled WGS sequence"/>
</dbReference>
<evidence type="ECO:0000313" key="3">
    <source>
        <dbReference type="Proteomes" id="UP001054945"/>
    </source>
</evidence>
<feature type="region of interest" description="Disordered" evidence="1">
    <location>
        <begin position="45"/>
        <end position="70"/>
    </location>
</feature>
<accession>A0AAV4VBX2</accession>
<name>A0AAV4VBX2_CAEEX</name>
<dbReference type="EMBL" id="BPLR01014205">
    <property type="protein sequence ID" value="GIY67143.1"/>
    <property type="molecule type" value="Genomic_DNA"/>
</dbReference>
<evidence type="ECO:0000313" key="2">
    <source>
        <dbReference type="EMBL" id="GIY67143.1"/>
    </source>
</evidence>
<proteinExistence type="predicted"/>
<reference evidence="2 3" key="1">
    <citation type="submission" date="2021-06" db="EMBL/GenBank/DDBJ databases">
        <title>Caerostris extrusa draft genome.</title>
        <authorList>
            <person name="Kono N."/>
            <person name="Arakawa K."/>
        </authorList>
    </citation>
    <scope>NUCLEOTIDE SEQUENCE [LARGE SCALE GENOMIC DNA]</scope>
</reference>
<keyword evidence="3" id="KW-1185">Reference proteome</keyword>
<protein>
    <submittedName>
        <fullName evidence="2">Uncharacterized protein</fullName>
    </submittedName>
</protein>
<organism evidence="2 3">
    <name type="scientific">Caerostris extrusa</name>
    <name type="common">Bark spider</name>
    <name type="synonym">Caerostris bankana</name>
    <dbReference type="NCBI Taxonomy" id="172846"/>
    <lineage>
        <taxon>Eukaryota</taxon>
        <taxon>Metazoa</taxon>
        <taxon>Ecdysozoa</taxon>
        <taxon>Arthropoda</taxon>
        <taxon>Chelicerata</taxon>
        <taxon>Arachnida</taxon>
        <taxon>Araneae</taxon>
        <taxon>Araneomorphae</taxon>
        <taxon>Entelegynae</taxon>
        <taxon>Araneoidea</taxon>
        <taxon>Araneidae</taxon>
        <taxon>Caerostris</taxon>
    </lineage>
</organism>
<sequence>MSPKPDRTPVHNMKGSTTIKPGGIHKELQWQGFKKWDMNTCMGGQRADGWSSKGVGKGRGGRIPEVHRSSPTTCANLRQLVTLTEKCNLHFYADRKQIMQNPAMQNGEFGWDQRNVLGPLQIQTSRFGYNKEYGQ</sequence>
<gene>
    <name evidence="2" type="ORF">CEXT_13071</name>
</gene>